<reference evidence="9 10" key="1">
    <citation type="journal article" date="2013" name="Science">
        <title>Pandoraviruses: amoeba viruses with genomes up to 2.5 Mb reaching that of parasitic eukaryotes.</title>
        <authorList>
            <person name="Philippe N."/>
            <person name="Legendre M."/>
            <person name="Doutre G."/>
            <person name="Coute Y."/>
            <person name="Poirot O."/>
            <person name="Lescot M."/>
            <person name="Arslan D."/>
            <person name="Seltzer V."/>
            <person name="Bertaux L."/>
            <person name="Bruley C."/>
            <person name="Garin J."/>
            <person name="Claverie J.M."/>
            <person name="Abergel C."/>
        </authorList>
    </citation>
    <scope>NUCLEOTIDE SEQUENCE [LARGE SCALE GENOMIC DNA]</scope>
    <source>
        <strain evidence="9">Melbourne</strain>
    </source>
</reference>
<proteinExistence type="inferred from homology"/>
<accession>S4VNU7</accession>
<dbReference type="InterPro" id="IPR006221">
    <property type="entry name" value="TrpG/PapA_dom"/>
</dbReference>
<evidence type="ECO:0000313" key="9">
    <source>
        <dbReference type="EMBL" id="AGO81943.1"/>
    </source>
</evidence>
<evidence type="ECO:0000256" key="5">
    <source>
        <dbReference type="SAM" id="MobiDB-lite"/>
    </source>
</evidence>
<dbReference type="GO" id="GO:0046820">
    <property type="term" value="F:4-amino-4-deoxychorismate synthase activity"/>
    <property type="evidence" value="ECO:0007669"/>
    <property type="project" value="UniProtKB-EC"/>
</dbReference>
<dbReference type="Gene3D" id="3.30.470.10">
    <property type="match status" value="1"/>
</dbReference>
<feature type="region of interest" description="Disordered" evidence="5">
    <location>
        <begin position="476"/>
        <end position="517"/>
    </location>
</feature>
<dbReference type="PROSITE" id="PS51273">
    <property type="entry name" value="GATASE_TYPE_1"/>
    <property type="match status" value="1"/>
</dbReference>
<dbReference type="PRINTS" id="PR00095">
    <property type="entry name" value="ANTSNTHASEI"/>
</dbReference>
<dbReference type="InterPro" id="IPR036038">
    <property type="entry name" value="Aminotransferase-like"/>
</dbReference>
<dbReference type="InterPro" id="IPR017926">
    <property type="entry name" value="GATASE"/>
</dbReference>
<dbReference type="SUPFAM" id="SSF56322">
    <property type="entry name" value="ADC synthase"/>
    <property type="match status" value="1"/>
</dbReference>
<dbReference type="GO" id="GO:0008153">
    <property type="term" value="P:4-aminobenzoate biosynthetic process"/>
    <property type="evidence" value="ECO:0007669"/>
    <property type="project" value="TreeGrafter"/>
</dbReference>
<dbReference type="InterPro" id="IPR043132">
    <property type="entry name" value="BCAT-like_C"/>
</dbReference>
<gene>
    <name evidence="9" type="ORF">pdul_cds_56</name>
</gene>
<evidence type="ECO:0000259" key="8">
    <source>
        <dbReference type="Pfam" id="PF04715"/>
    </source>
</evidence>
<dbReference type="GeneID" id="16513079"/>
<dbReference type="RefSeq" id="YP_008318612.1">
    <property type="nucleotide sequence ID" value="NC_021858.1"/>
</dbReference>
<keyword evidence="3" id="KW-0808">Transferase</keyword>
<feature type="domain" description="Glutamine amidotransferase" evidence="6">
    <location>
        <begin position="208"/>
        <end position="242"/>
    </location>
</feature>
<dbReference type="EMBL" id="KC977570">
    <property type="protein sequence ID" value="AGO81943.1"/>
    <property type="molecule type" value="Genomic_DNA"/>
</dbReference>
<dbReference type="InterPro" id="IPR005801">
    <property type="entry name" value="ADC_synthase"/>
</dbReference>
<organism evidence="9 10">
    <name type="scientific">Pandoravirus dulcis</name>
    <dbReference type="NCBI Taxonomy" id="1349409"/>
    <lineage>
        <taxon>Viruses</taxon>
        <taxon>Pandoravirus</taxon>
    </lineage>
</organism>
<feature type="compositionally biased region" description="Basic and acidic residues" evidence="5">
    <location>
        <begin position="492"/>
        <end position="509"/>
    </location>
</feature>
<evidence type="ECO:0000256" key="4">
    <source>
        <dbReference type="ARBA" id="ARBA00022962"/>
    </source>
</evidence>
<dbReference type="Pfam" id="PF00117">
    <property type="entry name" value="GATase"/>
    <property type="match status" value="2"/>
</dbReference>
<evidence type="ECO:0000313" key="10">
    <source>
        <dbReference type="Proteomes" id="UP000201566"/>
    </source>
</evidence>
<dbReference type="Pfam" id="PF01063">
    <property type="entry name" value="Aminotran_4"/>
    <property type="match status" value="1"/>
</dbReference>
<dbReference type="Pfam" id="PF04715">
    <property type="entry name" value="Anth_synt_I_N"/>
    <property type="match status" value="1"/>
</dbReference>
<comment type="similarity">
    <text evidence="1">In the C-terminal section; belongs to the anthranilate synthase component I family.</text>
</comment>
<dbReference type="SUPFAM" id="SSF52317">
    <property type="entry name" value="Class I glutamine amidotransferase-like"/>
    <property type="match status" value="1"/>
</dbReference>
<dbReference type="KEGG" id="vg:16513079"/>
<dbReference type="PANTHER" id="PTHR11236:SF18">
    <property type="entry name" value="AMINODEOXYCHORISMATE SYNTHASE"/>
    <property type="match status" value="1"/>
</dbReference>
<protein>
    <recommendedName>
        <fullName evidence="2">aminodeoxychorismate synthase</fullName>
        <ecNumber evidence="2">2.6.1.85</ecNumber>
    </recommendedName>
</protein>
<evidence type="ECO:0000256" key="1">
    <source>
        <dbReference type="ARBA" id="ARBA00005970"/>
    </source>
</evidence>
<keyword evidence="4" id="KW-0315">Glutamine amidotransferase</keyword>
<dbReference type="InterPro" id="IPR001544">
    <property type="entry name" value="Aminotrans_IV"/>
</dbReference>
<feature type="domain" description="Anthranilate synthase component I N-terminal" evidence="8">
    <location>
        <begin position="309"/>
        <end position="467"/>
    </location>
</feature>
<feature type="domain" description="Glutamine amidotransferase" evidence="6">
    <location>
        <begin position="13"/>
        <end position="178"/>
    </location>
</feature>
<dbReference type="InterPro" id="IPR029062">
    <property type="entry name" value="Class_I_gatase-like"/>
</dbReference>
<sequence>MATMTSRDTLRVLLVDNHDSYTYNLCHRLLCAHPCVAEVEVVRNDAIAWADLLPHLDRFDAVVISPGPGVPSNPSDFGLCADLLRWATSARDEAAGEPSPPPMPVLGVCLGHQGLAWVLGGRVVRAPRVAHGIVEPIGHCGADLFDGLPETTPVVRYHSWVVDEDTLPPCLAVTAWTRGVGSTPGHLPGGNAARADLPGAQPSQSPRLVMAVAHRTLPVFGVQFHPESVCTRDGDAMLANFARIAHAIGRRRQCTGETHDGGPVGRVFTRAVSLPRTPGTIDAPMSKEEPPPPKRIVWRRLPDNCFPDDAPAAFCALVGDASRRFWLDSSRSDSPDDGRFSYMGTCAARGLASLACDLAAGRITEWHASATTLSARTFAIPSDGFMAHLGRVLAQRRCASDPALPCGLCGGGLVGYLGYEMRRECGGADASAPRETAVPDARPGEPDAVFLVVDRYVVLDHVDRAVYAVVAVDTHRDHGDDRPQGTEGDGQDTDHQHDHHRGDDHHRGGDDDDDQNSANAWFDHVQRAFASVPGREATLQTASHGRGIVFALSVQRKNYAADIAACLREIADGESYELCLTNKARGAAGTVPDAWAYYVRLRAASPAPYAAFVALGPGLPTIASSSPETFLSVNRAGRARSKPIKGTARRGATPDEDVALAAELAACPKTFAENLMIVDLVRNDLSVCCAPGSVVVPPGRLMAIETYAAVHQMVTTVDGLLDRGRTALDLVRAAFPPGSMTGAPKARSMEILDRLEKHRPRGIYSGALGFFSADGACSLSVVIRTAVIDADGSASVGCGGAIVADSDPDAEFAEIVLKADRLVRAAGAGPLADGTMSTAIMPMTTMPMKTPPDRVLIETMRLDPACALLNRHVARATQSAAALGCRDPVDARAVGEAVAAAVAAQESVCATAGPKRLRVAVDLDTGEAMPTVLALPPGPWWGTPADALKAGVGDRVARVALGCPVDATDRRLLHKTLDRAVYTRAHAQAWSGDGGGGVPEDSRETILVNTRGQLTEAARASIALVTEDGQPPVTPRLACGLLPGVMRAHLLANGLVREGEITLDDLARAAAADRPLLVFNAVRGVYAVRIQM</sequence>
<dbReference type="Gene3D" id="3.40.50.880">
    <property type="match status" value="1"/>
</dbReference>
<dbReference type="InterPro" id="IPR006805">
    <property type="entry name" value="Anth_synth_I_N"/>
</dbReference>
<evidence type="ECO:0000256" key="2">
    <source>
        <dbReference type="ARBA" id="ARBA00013139"/>
    </source>
</evidence>
<dbReference type="Pfam" id="PF00425">
    <property type="entry name" value="Chorismate_bind"/>
    <property type="match status" value="1"/>
</dbReference>
<dbReference type="PANTHER" id="PTHR11236">
    <property type="entry name" value="AMINOBENZOATE/ANTHRANILATE SYNTHASE"/>
    <property type="match status" value="1"/>
</dbReference>
<dbReference type="Gene3D" id="3.20.10.10">
    <property type="entry name" value="D-amino Acid Aminotransferase, subunit A, domain 2"/>
    <property type="match status" value="1"/>
</dbReference>
<evidence type="ECO:0000256" key="3">
    <source>
        <dbReference type="ARBA" id="ARBA00022679"/>
    </source>
</evidence>
<name>S4VNU7_9VIRU</name>
<dbReference type="Proteomes" id="UP000201566">
    <property type="component" value="Segment"/>
</dbReference>
<feature type="domain" description="Chorismate-utilising enzyme C-terminal" evidence="7">
    <location>
        <begin position="556"/>
        <end position="818"/>
    </location>
</feature>
<dbReference type="SUPFAM" id="SSF56752">
    <property type="entry name" value="D-aminoacid aminotransferase-like PLP-dependent enzymes"/>
    <property type="match status" value="1"/>
</dbReference>
<dbReference type="EC" id="2.6.1.85" evidence="2"/>
<dbReference type="GO" id="GO:0000162">
    <property type="term" value="P:L-tryptophan biosynthetic process"/>
    <property type="evidence" value="ECO:0007669"/>
    <property type="project" value="TreeGrafter"/>
</dbReference>
<dbReference type="CDD" id="cd01743">
    <property type="entry name" value="GATase1_Anthranilate_Synthase"/>
    <property type="match status" value="1"/>
</dbReference>
<dbReference type="Gene3D" id="3.60.120.10">
    <property type="entry name" value="Anthranilate synthase"/>
    <property type="match status" value="1"/>
</dbReference>
<evidence type="ECO:0000259" key="6">
    <source>
        <dbReference type="Pfam" id="PF00117"/>
    </source>
</evidence>
<dbReference type="InterPro" id="IPR043131">
    <property type="entry name" value="BCAT-like_N"/>
</dbReference>
<dbReference type="InterPro" id="IPR019999">
    <property type="entry name" value="Anth_synth_I-like"/>
</dbReference>
<evidence type="ECO:0000259" key="7">
    <source>
        <dbReference type="Pfam" id="PF00425"/>
    </source>
</evidence>
<dbReference type="InterPro" id="IPR015890">
    <property type="entry name" value="Chorismate_C"/>
</dbReference>